<dbReference type="EMBL" id="JAIBOA010000018">
    <property type="protein sequence ID" value="MBW8485729.1"/>
    <property type="molecule type" value="Genomic_DNA"/>
</dbReference>
<proteinExistence type="predicted"/>
<dbReference type="SUPFAM" id="SSF52172">
    <property type="entry name" value="CheY-like"/>
    <property type="match status" value="1"/>
</dbReference>
<dbReference type="Gene3D" id="3.40.50.2300">
    <property type="match status" value="1"/>
</dbReference>
<reference evidence="3 4" key="1">
    <citation type="submission" date="2021-07" db="EMBL/GenBank/DDBJ databases">
        <title>Actinomadura sp. PM05-2 isolated from lichen.</title>
        <authorList>
            <person name="Somphong A."/>
            <person name="Phongsopitanun W."/>
            <person name="Tanasupawat S."/>
            <person name="Peongsungnone V."/>
        </authorList>
    </citation>
    <scope>NUCLEOTIDE SEQUENCE [LARGE SCALE GENOMIC DNA]</scope>
    <source>
        <strain evidence="3 4">PM05-2</strain>
    </source>
</reference>
<comment type="caution">
    <text evidence="3">The sequence shown here is derived from an EMBL/GenBank/DDBJ whole genome shotgun (WGS) entry which is preliminary data.</text>
</comment>
<accession>A0ABS7FZ50</accession>
<dbReference type="SMART" id="SM00448">
    <property type="entry name" value="REC"/>
    <property type="match status" value="1"/>
</dbReference>
<dbReference type="InterPro" id="IPR011006">
    <property type="entry name" value="CheY-like_superfamily"/>
</dbReference>
<protein>
    <submittedName>
        <fullName evidence="3">Response regulator</fullName>
    </submittedName>
</protein>
<organism evidence="3 4">
    <name type="scientific">Actinomadura parmotrematis</name>
    <dbReference type="NCBI Taxonomy" id="2864039"/>
    <lineage>
        <taxon>Bacteria</taxon>
        <taxon>Bacillati</taxon>
        <taxon>Actinomycetota</taxon>
        <taxon>Actinomycetes</taxon>
        <taxon>Streptosporangiales</taxon>
        <taxon>Thermomonosporaceae</taxon>
        <taxon>Actinomadura</taxon>
    </lineage>
</organism>
<dbReference type="RefSeq" id="WP_220168971.1">
    <property type="nucleotide sequence ID" value="NZ_JAIBOA010000018.1"/>
</dbReference>
<dbReference type="InterPro" id="IPR001789">
    <property type="entry name" value="Sig_transdc_resp-reg_receiver"/>
</dbReference>
<dbReference type="InterPro" id="IPR052893">
    <property type="entry name" value="TCS_response_regulator"/>
</dbReference>
<sequence>MNAAHHGAGDRPMVVLVVEDDPGDQLLIEDAFEQIGGPERELAMVDDGAQALDFLHRRAEHADAPRPDLVVLDLNLPKYDGRAVLREIKGDAALRTIPVVIFSTSAAAEDIAGTYELHANAYVTKPTDFDHFTSVVGHINDFFTRLSRTPGA</sequence>
<feature type="modified residue" description="4-aspartylphosphate" evidence="1">
    <location>
        <position position="73"/>
    </location>
</feature>
<evidence type="ECO:0000259" key="2">
    <source>
        <dbReference type="PROSITE" id="PS50110"/>
    </source>
</evidence>
<dbReference type="Proteomes" id="UP000774570">
    <property type="component" value="Unassembled WGS sequence"/>
</dbReference>
<evidence type="ECO:0000313" key="4">
    <source>
        <dbReference type="Proteomes" id="UP000774570"/>
    </source>
</evidence>
<keyword evidence="4" id="KW-1185">Reference proteome</keyword>
<gene>
    <name evidence="3" type="ORF">K1Y72_25335</name>
</gene>
<dbReference type="PANTHER" id="PTHR44520">
    <property type="entry name" value="RESPONSE REGULATOR RCP1-RELATED"/>
    <property type="match status" value="1"/>
</dbReference>
<name>A0ABS7FZ50_9ACTN</name>
<dbReference type="PANTHER" id="PTHR44520:SF2">
    <property type="entry name" value="RESPONSE REGULATOR RCP1"/>
    <property type="match status" value="1"/>
</dbReference>
<dbReference type="Pfam" id="PF00072">
    <property type="entry name" value="Response_reg"/>
    <property type="match status" value="1"/>
</dbReference>
<keyword evidence="1" id="KW-0597">Phosphoprotein</keyword>
<dbReference type="CDD" id="cd17557">
    <property type="entry name" value="REC_Rcp-like"/>
    <property type="match status" value="1"/>
</dbReference>
<feature type="domain" description="Response regulatory" evidence="2">
    <location>
        <begin position="14"/>
        <end position="140"/>
    </location>
</feature>
<evidence type="ECO:0000313" key="3">
    <source>
        <dbReference type="EMBL" id="MBW8485729.1"/>
    </source>
</evidence>
<evidence type="ECO:0000256" key="1">
    <source>
        <dbReference type="PROSITE-ProRule" id="PRU00169"/>
    </source>
</evidence>
<dbReference type="PROSITE" id="PS50110">
    <property type="entry name" value="RESPONSE_REGULATORY"/>
    <property type="match status" value="1"/>
</dbReference>